<protein>
    <submittedName>
        <fullName evidence="9">Precorrin-2/cobalt-factor-2 C20-methyltransferase</fullName>
    </submittedName>
</protein>
<dbReference type="InterPro" id="IPR014776">
    <property type="entry name" value="4pyrrole_Mease_sub2"/>
</dbReference>
<keyword evidence="4 9" id="KW-0489">Methyltransferase</keyword>
<keyword evidence="3" id="KW-0169">Cobalamin biosynthesis</keyword>
<evidence type="ECO:0000313" key="10">
    <source>
        <dbReference type="Proteomes" id="UP000294567"/>
    </source>
</evidence>
<dbReference type="InterPro" id="IPR035996">
    <property type="entry name" value="4pyrrol_Methylase_sf"/>
</dbReference>
<gene>
    <name evidence="9" type="ORF">EDD65_104106</name>
</gene>
<keyword evidence="10" id="KW-1185">Reference proteome</keyword>
<dbReference type="Pfam" id="PF00590">
    <property type="entry name" value="TP_methylase"/>
    <property type="match status" value="1"/>
</dbReference>
<dbReference type="UniPathway" id="UPA00148"/>
<evidence type="ECO:0000313" key="9">
    <source>
        <dbReference type="EMBL" id="TCS90564.1"/>
    </source>
</evidence>
<keyword evidence="6" id="KW-0949">S-adenosyl-L-methionine</keyword>
<evidence type="ECO:0000256" key="7">
    <source>
        <dbReference type="PIRNR" id="PIRNR036427"/>
    </source>
</evidence>
<evidence type="ECO:0000256" key="4">
    <source>
        <dbReference type="ARBA" id="ARBA00022603"/>
    </source>
</evidence>
<reference evidence="9 10" key="1">
    <citation type="submission" date="2019-03" db="EMBL/GenBank/DDBJ databases">
        <title>Genomic Encyclopedia of Type Strains, Phase IV (KMG-IV): sequencing the most valuable type-strain genomes for metagenomic binning, comparative biology and taxonomic classification.</title>
        <authorList>
            <person name="Goeker M."/>
        </authorList>
    </citation>
    <scope>NUCLEOTIDE SEQUENCE [LARGE SCALE GENOMIC DNA]</scope>
    <source>
        <strain evidence="9 10">DSM 26752</strain>
    </source>
</reference>
<feature type="domain" description="Tetrapyrrole methylase" evidence="8">
    <location>
        <begin position="3"/>
        <end position="197"/>
    </location>
</feature>
<dbReference type="Gene3D" id="3.40.1010.10">
    <property type="entry name" value="Cobalt-precorrin-4 Transmethylase, Domain 1"/>
    <property type="match status" value="1"/>
</dbReference>
<dbReference type="PANTHER" id="PTHR43467">
    <property type="entry name" value="COBALT-PRECORRIN-2 C(20)-METHYLTRANSFERASE"/>
    <property type="match status" value="1"/>
</dbReference>
<dbReference type="PIRSF" id="PIRSF036427">
    <property type="entry name" value="Precrrn-2_mtase"/>
    <property type="match status" value="1"/>
</dbReference>
<dbReference type="InterPro" id="IPR014777">
    <property type="entry name" value="4pyrrole_Mease_sub1"/>
</dbReference>
<evidence type="ECO:0000256" key="5">
    <source>
        <dbReference type="ARBA" id="ARBA00022679"/>
    </source>
</evidence>
<evidence type="ECO:0000256" key="6">
    <source>
        <dbReference type="ARBA" id="ARBA00022691"/>
    </source>
</evidence>
<dbReference type="InterPro" id="IPR006364">
    <property type="entry name" value="CobI/CbiL/CobIJ_dom"/>
</dbReference>
<keyword evidence="5 9" id="KW-0808">Transferase</keyword>
<dbReference type="PANTHER" id="PTHR43467:SF2">
    <property type="entry name" value="COBALT-PRECORRIN-2 C(20)-METHYLTRANSFERASE"/>
    <property type="match status" value="1"/>
</dbReference>
<dbReference type="Gene3D" id="3.30.950.10">
    <property type="entry name" value="Methyltransferase, Cobalt-precorrin-4 Transmethylase, Domain 2"/>
    <property type="match status" value="1"/>
</dbReference>
<dbReference type="GO" id="GO:0032259">
    <property type="term" value="P:methylation"/>
    <property type="evidence" value="ECO:0007669"/>
    <property type="project" value="UniProtKB-KW"/>
</dbReference>
<comment type="pathway">
    <text evidence="1">Cofactor biosynthesis; adenosylcobalamin biosynthesis.</text>
</comment>
<dbReference type="SUPFAM" id="SSF53790">
    <property type="entry name" value="Tetrapyrrole methylase"/>
    <property type="match status" value="1"/>
</dbReference>
<dbReference type="InterPro" id="IPR003043">
    <property type="entry name" value="Uropor_MeTrfase_CS"/>
</dbReference>
<dbReference type="AlphaFoldDB" id="A0A4R3KZ09"/>
<comment type="caution">
    <text evidence="9">The sequence shown here is derived from an EMBL/GenBank/DDBJ whole genome shotgun (WGS) entry which is preliminary data.</text>
</comment>
<name>A0A4R3KZ09_9FIRM</name>
<evidence type="ECO:0000256" key="2">
    <source>
        <dbReference type="ARBA" id="ARBA00005879"/>
    </source>
</evidence>
<dbReference type="PROSITE" id="PS00839">
    <property type="entry name" value="SUMT_1"/>
    <property type="match status" value="1"/>
</dbReference>
<evidence type="ECO:0000259" key="8">
    <source>
        <dbReference type="Pfam" id="PF00590"/>
    </source>
</evidence>
<comment type="similarity">
    <text evidence="2 7">Belongs to the precorrin methyltransferase family.</text>
</comment>
<proteinExistence type="inferred from homology"/>
<sequence>MKKLYGIGTGPGDKELLTIKAVKKIQGASVVFAPSNKDKNIALDTVEEYIQYKKVILLDFPMGKVTEKDYINAAQIIYTEIPEGEYGVYLTIGDPMIYSTFIYIMEKLDKNKIQVEIIPGISSFVLGAAQSKIPLTVKGDKFLLMDEFQENMLDNIDTLCILKTMKDKEKILDILENKGFSYAYIKRVSLKDEKILTKKDEIIKDKDYLSFIIGRRKADD</sequence>
<dbReference type="GO" id="GO:0030788">
    <property type="term" value="F:precorrin-2 C20-methyltransferase activity"/>
    <property type="evidence" value="ECO:0007669"/>
    <property type="project" value="InterPro"/>
</dbReference>
<dbReference type="NCBIfam" id="TIGR01467">
    <property type="entry name" value="cobI_cbiL"/>
    <property type="match status" value="1"/>
</dbReference>
<dbReference type="InterPro" id="IPR012382">
    <property type="entry name" value="CobI/CbiL"/>
</dbReference>
<organism evidence="9 10">
    <name type="scientific">Keratinibaculum paraultunense</name>
    <dbReference type="NCBI Taxonomy" id="1278232"/>
    <lineage>
        <taxon>Bacteria</taxon>
        <taxon>Bacillati</taxon>
        <taxon>Bacillota</taxon>
        <taxon>Tissierellia</taxon>
        <taxon>Tissierellales</taxon>
        <taxon>Tepidimicrobiaceae</taxon>
        <taxon>Keratinibaculum</taxon>
    </lineage>
</organism>
<dbReference type="CDD" id="cd11645">
    <property type="entry name" value="Precorrin_2_C20_MT"/>
    <property type="match status" value="1"/>
</dbReference>
<evidence type="ECO:0000256" key="3">
    <source>
        <dbReference type="ARBA" id="ARBA00022573"/>
    </source>
</evidence>
<dbReference type="Proteomes" id="UP000294567">
    <property type="component" value="Unassembled WGS sequence"/>
</dbReference>
<dbReference type="EMBL" id="SMAE01000004">
    <property type="protein sequence ID" value="TCS90564.1"/>
    <property type="molecule type" value="Genomic_DNA"/>
</dbReference>
<dbReference type="OrthoDB" id="9804789at2"/>
<dbReference type="RefSeq" id="WP_132026870.1">
    <property type="nucleotide sequence ID" value="NZ_CP068564.1"/>
</dbReference>
<evidence type="ECO:0000256" key="1">
    <source>
        <dbReference type="ARBA" id="ARBA00004953"/>
    </source>
</evidence>
<dbReference type="InterPro" id="IPR000878">
    <property type="entry name" value="4pyrrol_Mease"/>
</dbReference>
<accession>A0A4R3KZ09</accession>
<dbReference type="GO" id="GO:0009236">
    <property type="term" value="P:cobalamin biosynthetic process"/>
    <property type="evidence" value="ECO:0007669"/>
    <property type="project" value="UniProtKB-UniRule"/>
</dbReference>